<evidence type="ECO:0000256" key="1">
    <source>
        <dbReference type="SAM" id="MobiDB-lite"/>
    </source>
</evidence>
<reference evidence="2" key="1">
    <citation type="submission" date="2023-03" db="UniProtKB">
        <authorList>
            <consortium name="EnsemblPlants"/>
        </authorList>
    </citation>
    <scope>IDENTIFICATION</scope>
</reference>
<feature type="region of interest" description="Disordered" evidence="1">
    <location>
        <begin position="16"/>
        <end position="35"/>
    </location>
</feature>
<dbReference type="AlphaFoldDB" id="A0A9I9DWK4"/>
<dbReference type="EnsemblPlants" id="MELO3C024963.2.1">
    <property type="protein sequence ID" value="MELO3C024963.2.1"/>
    <property type="gene ID" value="MELO3C024963.2"/>
</dbReference>
<accession>A0A9I9DWK4</accession>
<protein>
    <submittedName>
        <fullName evidence="2">Uncharacterized protein</fullName>
    </submittedName>
</protein>
<organism evidence="2">
    <name type="scientific">Cucumis melo</name>
    <name type="common">Muskmelon</name>
    <dbReference type="NCBI Taxonomy" id="3656"/>
    <lineage>
        <taxon>Eukaryota</taxon>
        <taxon>Viridiplantae</taxon>
        <taxon>Streptophyta</taxon>
        <taxon>Embryophyta</taxon>
        <taxon>Tracheophyta</taxon>
        <taxon>Spermatophyta</taxon>
        <taxon>Magnoliopsida</taxon>
        <taxon>eudicotyledons</taxon>
        <taxon>Gunneridae</taxon>
        <taxon>Pentapetalae</taxon>
        <taxon>rosids</taxon>
        <taxon>fabids</taxon>
        <taxon>Cucurbitales</taxon>
        <taxon>Cucurbitaceae</taxon>
        <taxon>Benincaseae</taxon>
        <taxon>Cucumis</taxon>
    </lineage>
</organism>
<dbReference type="Gramene" id="MELO3C024963.2.1">
    <property type="protein sequence ID" value="MELO3C024963.2.1"/>
    <property type="gene ID" value="MELO3C024963.2"/>
</dbReference>
<sequence length="78" mass="8914">MDKRKKQKKVVFLKKVNGWPPNPTSKIEGGVGGSGPQRQIFKAKRGNGGWPHTIVEERRSSEWPAQFEMATWRANPKR</sequence>
<evidence type="ECO:0000313" key="2">
    <source>
        <dbReference type="EnsemblPlants" id="MELO3C024963.2.1"/>
    </source>
</evidence>
<name>A0A9I9DWK4_CUCME</name>
<proteinExistence type="predicted"/>